<evidence type="ECO:0000256" key="10">
    <source>
        <dbReference type="PIRSR" id="PIRSR001415-2"/>
    </source>
</evidence>
<keyword evidence="5" id="KW-0350">Heme biosynthesis</keyword>
<keyword evidence="11" id="KW-0862">Zinc</keyword>
<feature type="active site" description="Schiff-base intermediate with substrate" evidence="9">
    <location>
        <position position="250"/>
    </location>
</feature>
<dbReference type="RefSeq" id="WP_136081536.1">
    <property type="nucleotide sequence ID" value="NZ_CAAHFG010000003.1"/>
</dbReference>
<evidence type="ECO:0000256" key="8">
    <source>
        <dbReference type="ARBA" id="ARBA00047651"/>
    </source>
</evidence>
<evidence type="ECO:0000256" key="5">
    <source>
        <dbReference type="ARBA" id="ARBA00023133"/>
    </source>
</evidence>
<accession>A0A6C2U9B7</accession>
<feature type="binding site" evidence="11">
    <location>
        <position position="123"/>
    </location>
    <ligand>
        <name>Zn(2+)</name>
        <dbReference type="ChEBI" id="CHEBI:29105"/>
        <note>catalytic</note>
    </ligand>
</feature>
<dbReference type="GO" id="GO:0006782">
    <property type="term" value="P:protoporphyrinogen IX biosynthetic process"/>
    <property type="evidence" value="ECO:0007669"/>
    <property type="project" value="UniProtKB-UniPathway"/>
</dbReference>
<dbReference type="Proteomes" id="UP000366872">
    <property type="component" value="Unassembled WGS sequence"/>
</dbReference>
<dbReference type="GO" id="GO:0004655">
    <property type="term" value="F:porphobilinogen synthase activity"/>
    <property type="evidence" value="ECO:0007669"/>
    <property type="project" value="UniProtKB-EC"/>
</dbReference>
<feature type="binding site" evidence="10">
    <location>
        <position position="315"/>
    </location>
    <ligand>
        <name>5-aminolevulinate</name>
        <dbReference type="ChEBI" id="CHEBI:356416"/>
        <label>2</label>
    </ligand>
</feature>
<proteinExistence type="inferred from homology"/>
<dbReference type="NCBIfam" id="NF006762">
    <property type="entry name" value="PRK09283.1"/>
    <property type="match status" value="1"/>
</dbReference>
<dbReference type="SMART" id="SM01004">
    <property type="entry name" value="ALAD"/>
    <property type="match status" value="1"/>
</dbReference>
<dbReference type="InterPro" id="IPR030656">
    <property type="entry name" value="ALAD_AS"/>
</dbReference>
<evidence type="ECO:0000256" key="1">
    <source>
        <dbReference type="ARBA" id="ARBA00004694"/>
    </source>
</evidence>
<name>A0A6C2U9B7_PONDE</name>
<evidence type="ECO:0000256" key="14">
    <source>
        <dbReference type="RuleBase" id="RU004161"/>
    </source>
</evidence>
<comment type="subunit">
    <text evidence="13">Homooctamer.</text>
</comment>
<feature type="binding site" evidence="10">
    <location>
        <position position="219"/>
    </location>
    <ligand>
        <name>5-aminolevulinate</name>
        <dbReference type="ChEBI" id="CHEBI:356416"/>
        <label>1</label>
    </ligand>
</feature>
<feature type="binding site" evidence="10">
    <location>
        <position position="276"/>
    </location>
    <ligand>
        <name>5-aminolevulinate</name>
        <dbReference type="ChEBI" id="CHEBI:356416"/>
        <label>2</label>
    </ligand>
</feature>
<evidence type="ECO:0000256" key="12">
    <source>
        <dbReference type="PIRSR" id="PIRSR001415-5"/>
    </source>
</evidence>
<dbReference type="Gene3D" id="3.20.20.70">
    <property type="entry name" value="Aldolase class I"/>
    <property type="match status" value="1"/>
</dbReference>
<dbReference type="PANTHER" id="PTHR11458">
    <property type="entry name" value="DELTA-AMINOLEVULINIC ACID DEHYDRATASE"/>
    <property type="match status" value="1"/>
</dbReference>
<dbReference type="PIRSF" id="PIRSF001415">
    <property type="entry name" value="Porphbilin_synth"/>
    <property type="match status" value="1"/>
</dbReference>
<keyword evidence="16" id="KW-1185">Reference proteome</keyword>
<dbReference type="FunFam" id="3.20.20.70:FF:000019">
    <property type="entry name" value="Delta-aminolevulinic acid dehydratase"/>
    <property type="match status" value="1"/>
</dbReference>
<dbReference type="PRINTS" id="PR00144">
    <property type="entry name" value="DALDHYDRTASE"/>
</dbReference>
<evidence type="ECO:0000313" key="16">
    <source>
        <dbReference type="Proteomes" id="UP000366872"/>
    </source>
</evidence>
<comment type="catalytic activity">
    <reaction evidence="8 13">
        <text>2 5-aminolevulinate = porphobilinogen + 2 H2O + H(+)</text>
        <dbReference type="Rhea" id="RHEA:24064"/>
        <dbReference type="ChEBI" id="CHEBI:15377"/>
        <dbReference type="ChEBI" id="CHEBI:15378"/>
        <dbReference type="ChEBI" id="CHEBI:58126"/>
        <dbReference type="ChEBI" id="CHEBI:356416"/>
        <dbReference type="EC" id="4.2.1.24"/>
    </reaction>
</comment>
<feature type="binding site" evidence="11">
    <location>
        <position position="121"/>
    </location>
    <ligand>
        <name>Zn(2+)</name>
        <dbReference type="ChEBI" id="CHEBI:29105"/>
        <note>catalytic</note>
    </ligand>
</feature>
<keyword evidence="7 13" id="KW-0627">Porphyrin biosynthesis</keyword>
<dbReference type="SUPFAM" id="SSF51569">
    <property type="entry name" value="Aldolase"/>
    <property type="match status" value="1"/>
</dbReference>
<evidence type="ECO:0000256" key="3">
    <source>
        <dbReference type="ARBA" id="ARBA00012053"/>
    </source>
</evidence>
<keyword evidence="11" id="KW-0479">Metal-binding</keyword>
<comment type="pathway">
    <text evidence="1">Porphyrin-containing compound metabolism; protoporphyrin-IX biosynthesis; coproporphyrinogen-III from 5-aminolevulinate: step 1/4.</text>
</comment>
<dbReference type="EMBL" id="CAAHFG010000003">
    <property type="protein sequence ID" value="VGO15974.1"/>
    <property type="molecule type" value="Genomic_DNA"/>
</dbReference>
<dbReference type="Pfam" id="PF00490">
    <property type="entry name" value="ALAD"/>
    <property type="match status" value="1"/>
</dbReference>
<dbReference type="CDD" id="cd00384">
    <property type="entry name" value="ALAD_PBGS"/>
    <property type="match status" value="1"/>
</dbReference>
<sequence length="326" mass="35717">MFPEVRLRRLRQSAGIRRMLDAPLPPPATFMWPTFVIEGEGKREEIESMPGQYRLSIDQLLIELEPMVETGIGSILLFGLAEDAKKDSNGSEAYNEDGTVQRAIRLVKNKFPDLVVAADACVCAYTDHGHCGPLTRSGEVDNDAAIANLAKICVSQAAAGADIVAPSAMMDGQIMAIREGLDDAGLIETILMSYSTKFASSMYGPFRDAEKSKPGKGDRKGYQASYGDLRTALRESEFDEAEGADMLMVKPSLFYLDILAELRATTDLPLAAYNVSGEYSMLHATAQRGWGDLKAMVQESTMALTRAGADILISYWANQYNELFRD</sequence>
<evidence type="ECO:0000256" key="6">
    <source>
        <dbReference type="ARBA" id="ARBA00023239"/>
    </source>
</evidence>
<organism evidence="15 16">
    <name type="scientific">Pontiella desulfatans</name>
    <dbReference type="NCBI Taxonomy" id="2750659"/>
    <lineage>
        <taxon>Bacteria</taxon>
        <taxon>Pseudomonadati</taxon>
        <taxon>Kiritimatiellota</taxon>
        <taxon>Kiritimatiellia</taxon>
        <taxon>Kiritimatiellales</taxon>
        <taxon>Pontiellaceae</taxon>
        <taxon>Pontiella</taxon>
    </lineage>
</organism>
<dbReference type="AlphaFoldDB" id="A0A6C2U9B7"/>
<feature type="binding site" evidence="11">
    <location>
        <position position="131"/>
    </location>
    <ligand>
        <name>Zn(2+)</name>
        <dbReference type="ChEBI" id="CHEBI:29105"/>
        <note>catalytic</note>
    </ligand>
</feature>
<dbReference type="InterPro" id="IPR013785">
    <property type="entry name" value="Aldolase_TIM"/>
</dbReference>
<dbReference type="InterPro" id="IPR001731">
    <property type="entry name" value="ALAD"/>
</dbReference>
<feature type="binding site" evidence="12">
    <location>
        <position position="235"/>
    </location>
    <ligand>
        <name>Mg(2+)</name>
        <dbReference type="ChEBI" id="CHEBI:18420"/>
    </ligand>
</feature>
<reference evidence="15 16" key="1">
    <citation type="submission" date="2019-04" db="EMBL/GenBank/DDBJ databases">
        <authorList>
            <person name="Van Vliet M D."/>
        </authorList>
    </citation>
    <scope>NUCLEOTIDE SEQUENCE [LARGE SCALE GENOMIC DNA]</scope>
    <source>
        <strain evidence="15 16">F1</strain>
    </source>
</reference>
<dbReference type="GO" id="GO:0005829">
    <property type="term" value="C:cytosol"/>
    <property type="evidence" value="ECO:0007669"/>
    <property type="project" value="TreeGrafter"/>
</dbReference>
<keyword evidence="12" id="KW-0460">Magnesium</keyword>
<feature type="binding site" evidence="10">
    <location>
        <position position="207"/>
    </location>
    <ligand>
        <name>5-aminolevulinate</name>
        <dbReference type="ChEBI" id="CHEBI:356416"/>
        <label>1</label>
    </ligand>
</feature>
<dbReference type="EC" id="4.2.1.24" evidence="3 13"/>
<dbReference type="PANTHER" id="PTHR11458:SF0">
    <property type="entry name" value="DELTA-AMINOLEVULINIC ACID DEHYDRATASE"/>
    <property type="match status" value="1"/>
</dbReference>
<evidence type="ECO:0000313" key="15">
    <source>
        <dbReference type="EMBL" id="VGO15974.1"/>
    </source>
</evidence>
<keyword evidence="6 13" id="KW-0456">Lyase</keyword>
<evidence type="ECO:0000256" key="4">
    <source>
        <dbReference type="ARBA" id="ARBA00020771"/>
    </source>
</evidence>
<protein>
    <recommendedName>
        <fullName evidence="4 13">Delta-aminolevulinic acid dehydratase</fullName>
        <ecNumber evidence="3 13">4.2.1.24</ecNumber>
    </recommendedName>
</protein>
<evidence type="ECO:0000256" key="7">
    <source>
        <dbReference type="ARBA" id="ARBA00023244"/>
    </source>
</evidence>
<evidence type="ECO:0000256" key="13">
    <source>
        <dbReference type="RuleBase" id="RU000515"/>
    </source>
</evidence>
<comment type="similarity">
    <text evidence="2 14">Belongs to the ALAD family.</text>
</comment>
<evidence type="ECO:0000256" key="11">
    <source>
        <dbReference type="PIRSR" id="PIRSR001415-3"/>
    </source>
</evidence>
<dbReference type="GO" id="GO:0008270">
    <property type="term" value="F:zinc ion binding"/>
    <property type="evidence" value="ECO:0007669"/>
    <property type="project" value="TreeGrafter"/>
</dbReference>
<feature type="active site" description="Schiff-base intermediate with substrate" evidence="9">
    <location>
        <position position="197"/>
    </location>
</feature>
<dbReference type="PROSITE" id="PS00169">
    <property type="entry name" value="D_ALA_DEHYDRATASE"/>
    <property type="match status" value="1"/>
</dbReference>
<gene>
    <name evidence="15" type="primary">hemB</name>
    <name evidence="15" type="ORF">PDESU_04563</name>
</gene>
<evidence type="ECO:0000256" key="9">
    <source>
        <dbReference type="PIRSR" id="PIRSR001415-1"/>
    </source>
</evidence>
<dbReference type="UniPathway" id="UPA00251">
    <property type="reaction ID" value="UER00318"/>
</dbReference>
<evidence type="ECO:0000256" key="2">
    <source>
        <dbReference type="ARBA" id="ARBA00008055"/>
    </source>
</evidence>